<dbReference type="PANTHER" id="PTHR33969:SF2">
    <property type="entry name" value="SEGREGATION AND CONDENSATION PROTEIN A"/>
    <property type="match status" value="1"/>
</dbReference>
<reference evidence="1" key="1">
    <citation type="submission" date="2018-05" db="EMBL/GenBank/DDBJ databases">
        <authorList>
            <person name="Lanie J.A."/>
            <person name="Ng W.-L."/>
            <person name="Kazmierczak K.M."/>
            <person name="Andrzejewski T.M."/>
            <person name="Davidsen T.M."/>
            <person name="Wayne K.J."/>
            <person name="Tettelin H."/>
            <person name="Glass J.I."/>
            <person name="Rusch D."/>
            <person name="Podicherti R."/>
            <person name="Tsui H.-C.T."/>
            <person name="Winkler M.E."/>
        </authorList>
    </citation>
    <scope>NUCLEOTIDE SEQUENCE</scope>
</reference>
<dbReference type="PANTHER" id="PTHR33969">
    <property type="entry name" value="SEGREGATION AND CONDENSATION PROTEIN A"/>
    <property type="match status" value="1"/>
</dbReference>
<name>A0A381PLK5_9ZZZZ</name>
<sequence>MQIIEDMKALNLSMAGEFILMAATLMRIKSKMLIPRPEFDEEGEPIDPRRELIQQLLEYQRFKAVTTELSMKWHEQSNQHERSFVQEAEGVDTAGVYLRKVNLFDLAQYFKKAMDRIPVISAYELHQEPIRLDDKKHFIMISFDGDGTLSFKRLLSNCQNKLEIIVTFLAILDLIRLFKILVYQNELFDDFEIHRLEKN</sequence>
<proteinExistence type="predicted"/>
<accession>A0A381PLK5</accession>
<evidence type="ECO:0008006" key="2">
    <source>
        <dbReference type="Google" id="ProtNLM"/>
    </source>
</evidence>
<dbReference type="Gene3D" id="1.10.10.580">
    <property type="entry name" value="Structural maintenance of chromosome 1. Chain E"/>
    <property type="match status" value="1"/>
</dbReference>
<dbReference type="AlphaFoldDB" id="A0A381PLK5"/>
<gene>
    <name evidence="1" type="ORF">METZ01_LOCUS20766</name>
</gene>
<dbReference type="Gene3D" id="6.10.250.2410">
    <property type="match status" value="1"/>
</dbReference>
<organism evidence="1">
    <name type="scientific">marine metagenome</name>
    <dbReference type="NCBI Taxonomy" id="408172"/>
    <lineage>
        <taxon>unclassified sequences</taxon>
        <taxon>metagenomes</taxon>
        <taxon>ecological metagenomes</taxon>
    </lineage>
</organism>
<protein>
    <recommendedName>
        <fullName evidence="2">Segregation and condensation protein A</fullName>
    </recommendedName>
</protein>
<evidence type="ECO:0000313" key="1">
    <source>
        <dbReference type="EMBL" id="SUZ67912.1"/>
    </source>
</evidence>
<dbReference type="InterPro" id="IPR023093">
    <property type="entry name" value="ScpA-like_C"/>
</dbReference>
<dbReference type="EMBL" id="UINC01001025">
    <property type="protein sequence ID" value="SUZ67912.1"/>
    <property type="molecule type" value="Genomic_DNA"/>
</dbReference>
<dbReference type="Pfam" id="PF02616">
    <property type="entry name" value="SMC_ScpA"/>
    <property type="match status" value="1"/>
</dbReference>
<dbReference type="InterPro" id="IPR003768">
    <property type="entry name" value="ScpA"/>
</dbReference>